<evidence type="ECO:0000313" key="2">
    <source>
        <dbReference type="EMBL" id="ERG63519.1"/>
    </source>
</evidence>
<evidence type="ECO:0008006" key="4">
    <source>
        <dbReference type="Google" id="ProtNLM"/>
    </source>
</evidence>
<dbReference type="OrthoDB" id="5116373at2"/>
<name>U1LMF4_9MICO</name>
<dbReference type="InterPro" id="IPR007253">
    <property type="entry name" value="Cell_wall-bd_2"/>
</dbReference>
<feature type="chain" id="PRO_5004617180" description="Cell wall-binding repeat 2 family protein" evidence="1">
    <location>
        <begin position="27"/>
        <end position="161"/>
    </location>
</feature>
<proteinExistence type="predicted"/>
<evidence type="ECO:0000313" key="3">
    <source>
        <dbReference type="Proteomes" id="UP000016462"/>
    </source>
</evidence>
<protein>
    <recommendedName>
        <fullName evidence="4">Cell wall-binding repeat 2 family protein</fullName>
    </recommendedName>
</protein>
<comment type="caution">
    <text evidence="2">The sequence shown here is derived from an EMBL/GenBank/DDBJ whole genome shotgun (WGS) entry which is preliminary data.</text>
</comment>
<dbReference type="Proteomes" id="UP000016462">
    <property type="component" value="Unassembled WGS sequence"/>
</dbReference>
<feature type="signal peptide" evidence="1">
    <location>
        <begin position="1"/>
        <end position="26"/>
    </location>
</feature>
<reference evidence="2 3" key="1">
    <citation type="journal article" date="2013" name="Genome Announc.">
        <title>First draft genome sequence from a member of the genus agrococcus, isolated from modern microbialites.</title>
        <authorList>
            <person name="White R.A.III."/>
            <person name="Grassa C.J."/>
            <person name="Suttle C.A."/>
        </authorList>
    </citation>
    <scope>NUCLEOTIDE SEQUENCE [LARGE SCALE GENOMIC DNA]</scope>
    <source>
        <strain evidence="2 3">RW1</strain>
    </source>
</reference>
<evidence type="ECO:0000256" key="1">
    <source>
        <dbReference type="SAM" id="SignalP"/>
    </source>
</evidence>
<dbReference type="Pfam" id="PF04122">
    <property type="entry name" value="CW_binding_2"/>
    <property type="match status" value="1"/>
</dbReference>
<dbReference type="EMBL" id="ASHR01000031">
    <property type="protein sequence ID" value="ERG63519.1"/>
    <property type="molecule type" value="Genomic_DNA"/>
</dbReference>
<sequence>MKVKHKLAAIAASAALVFAGATTAAADPLPGYECRSVFTGGGWISFCTYVGEPPAEPVPSTITRIAGVDRYATSALLSQETFAPGVEVVYIANGVTLVDALGAGAASQGRGPVLAVPREGTLPAPIAAELERLDPASIVIVGDPQSVSDAMAVQVEEAAAR</sequence>
<keyword evidence="3" id="KW-1185">Reference proteome</keyword>
<keyword evidence="1" id="KW-0732">Signal</keyword>
<gene>
    <name evidence="2" type="ORF">L332_03500</name>
</gene>
<accession>U1LMF4</accession>
<dbReference type="RefSeq" id="WP_021011266.1">
    <property type="nucleotide sequence ID" value="NZ_ASHR01000031.1"/>
</dbReference>
<dbReference type="AlphaFoldDB" id="U1LMF4"/>
<organism evidence="2 3">
    <name type="scientific">Agrococcus pavilionensis RW1</name>
    <dbReference type="NCBI Taxonomy" id="1330458"/>
    <lineage>
        <taxon>Bacteria</taxon>
        <taxon>Bacillati</taxon>
        <taxon>Actinomycetota</taxon>
        <taxon>Actinomycetes</taxon>
        <taxon>Micrococcales</taxon>
        <taxon>Microbacteriaceae</taxon>
        <taxon>Agrococcus</taxon>
    </lineage>
</organism>